<comment type="function">
    <text evidence="6 7">Catalyzes the reversible transfer of the terminal phosphate of ATP to form a long-chain polyphosphate (polyP).</text>
</comment>
<dbReference type="CDD" id="cd09168">
    <property type="entry name" value="PLDc_PaPPK1_C2_like"/>
    <property type="match status" value="1"/>
</dbReference>
<evidence type="ECO:0000256" key="4">
    <source>
        <dbReference type="ARBA" id="ARBA00022777"/>
    </source>
</evidence>
<reference evidence="13 14" key="1">
    <citation type="submission" date="2023-07" db="EMBL/GenBank/DDBJ databases">
        <title>Genomic Encyclopedia of Type Strains, Phase IV (KMG-IV): sequencing the most valuable type-strain genomes for metagenomic binning, comparative biology and taxonomic classification.</title>
        <authorList>
            <person name="Goeker M."/>
        </authorList>
    </citation>
    <scope>NUCLEOTIDE SEQUENCE [LARGE SCALE GENOMIC DNA]</scope>
    <source>
        <strain evidence="13 14">DSM 19013</strain>
    </source>
</reference>
<evidence type="ECO:0000256" key="7">
    <source>
        <dbReference type="RuleBase" id="RU003800"/>
    </source>
</evidence>
<dbReference type="EC" id="2.7.4.1" evidence="6 7"/>
<sequence length="827" mass="90396">MESTPKSLDRKDDGDAATGSGASPTQPSSARRPAAAPKAARAADTRAEGPKSATTSAGAGAKAAPRTVAKAVAKAAPKSAAKPAADPGDEWPAASEPAAPTAPAAGPAHDPVIEAGRALRHAPERFVNRELSWLQFNRRVLEEASNTNHPLLEQLRFLSISANNLDEFFMVRVAGLHDQVRAGITVPSQDGLSPSEQLARIAAEVASLAADQQARWRELRAELHANDIDLVEPADVSGDEATWLEDYFLTYVFPVLTPLAIDPAHPFPFIPNLGTTLALMLVRPRDGRVLRALIRMPGLLDRFVRLPAGESGTKARFIAIEQVIVMFTARLFPGYLVKGQGAFRVVRDSDLEIEEEAEDLVLHFESALKQRRRGVVIRIEVEAGMSEELRNFVVDELEISSDAVFLVEGMLALNELSQIVGIDRPDLKFKPYAPRFPERIRESGGDVFAAIRQKDFIVHHPYESFDSVVQFLAQAARDPNVVAIKQTLYRTSSNSPIVAALAEAAELGKSVTALVELKARFDEEANIRWARNLEKAGAQVVFGFVELKTHAKLSMVVRREGDRLVTYCHVGTGNYHPITARIYTDLSFFTADPAVARDVSRIFNFITGYAEPAELERMAVSPLTLKNRLLEHIEAEVAHAKAGRPAAIWIKCNSLVDAQIIDALYDASQAGVQIDCVVRGICCLRPGIPGLSEMIRVKSIVGRFLEHGRIYAFGNGVGLPHPKAIVYISSADLMSRNLDRRVEALLPITNPTVHQQVLDQIMLANLLDNRQSWRVLASGGCERIQPADGEEPFNAHKYFMTNPSLSGRGKSSKKSSPRALSRRAQRG</sequence>
<dbReference type="InterPro" id="IPR024953">
    <property type="entry name" value="PP_kinase_middle"/>
</dbReference>
<dbReference type="Gene3D" id="3.30.1840.10">
    <property type="entry name" value="Polyphosphate kinase middle domain"/>
    <property type="match status" value="1"/>
</dbReference>
<feature type="binding site" evidence="6">
    <location>
        <position position="707"/>
    </location>
    <ligand>
        <name>ATP</name>
        <dbReference type="ChEBI" id="CHEBI:30616"/>
    </ligand>
</feature>
<evidence type="ECO:0000256" key="1">
    <source>
        <dbReference type="ARBA" id="ARBA00022553"/>
    </source>
</evidence>
<dbReference type="PANTHER" id="PTHR30218:SF0">
    <property type="entry name" value="POLYPHOSPHATE KINASE"/>
    <property type="match status" value="1"/>
</dbReference>
<dbReference type="GO" id="GO:0008976">
    <property type="term" value="F:polyphosphate kinase activity"/>
    <property type="evidence" value="ECO:0007669"/>
    <property type="project" value="UniProtKB-EC"/>
</dbReference>
<dbReference type="InterPro" id="IPR003414">
    <property type="entry name" value="PP_kinase"/>
</dbReference>
<dbReference type="RefSeq" id="WP_238207132.1">
    <property type="nucleotide sequence ID" value="NZ_BPQE01000031.1"/>
</dbReference>
<feature type="binding site" evidence="6">
    <location>
        <position position="520"/>
    </location>
    <ligand>
        <name>Mg(2+)</name>
        <dbReference type="ChEBI" id="CHEBI:18420"/>
    </ligand>
</feature>
<feature type="compositionally biased region" description="Low complexity" evidence="8">
    <location>
        <begin position="92"/>
        <end position="109"/>
    </location>
</feature>
<keyword evidence="5 6" id="KW-0067">ATP-binding</keyword>
<organism evidence="13 14">
    <name type="scientific">Methylobacterium aerolatum</name>
    <dbReference type="NCBI Taxonomy" id="418708"/>
    <lineage>
        <taxon>Bacteria</taxon>
        <taxon>Pseudomonadati</taxon>
        <taxon>Pseudomonadota</taxon>
        <taxon>Alphaproteobacteria</taxon>
        <taxon>Hyphomicrobiales</taxon>
        <taxon>Methylobacteriaceae</taxon>
        <taxon>Methylobacterium</taxon>
    </lineage>
</organism>
<dbReference type="CDD" id="cd09165">
    <property type="entry name" value="PLDc_PaPPK1_C1_like"/>
    <property type="match status" value="1"/>
</dbReference>
<evidence type="ECO:0000256" key="5">
    <source>
        <dbReference type="ARBA" id="ARBA00022840"/>
    </source>
</evidence>
<feature type="domain" description="Polyphosphate kinase C-terminal" evidence="11">
    <location>
        <begin position="619"/>
        <end position="795"/>
    </location>
</feature>
<feature type="binding site" evidence="6">
    <location>
        <position position="490"/>
    </location>
    <ligand>
        <name>Mg(2+)</name>
        <dbReference type="ChEBI" id="CHEBI:18420"/>
    </ligand>
</feature>
<name>A0ABU0HYF3_9HYPH</name>
<dbReference type="NCBIfam" id="NF003918">
    <property type="entry name" value="PRK05443.1-2"/>
    <property type="match status" value="1"/>
</dbReference>
<feature type="domain" description="Polyphosphate kinase N-terminal" evidence="10">
    <location>
        <begin position="126"/>
        <end position="230"/>
    </location>
</feature>
<dbReference type="NCBIfam" id="NF003919">
    <property type="entry name" value="PRK05443.1-4"/>
    <property type="match status" value="1"/>
</dbReference>
<comment type="PTM">
    <text evidence="6 7">An intermediate of this reaction is the autophosphorylated ppk in which a phosphate is covalently linked to a histidine residue through a N-P bond.</text>
</comment>
<dbReference type="InterPro" id="IPR025198">
    <property type="entry name" value="PPK_N_dom"/>
</dbReference>
<dbReference type="EMBL" id="JAUSVP010000004">
    <property type="protein sequence ID" value="MDQ0447336.1"/>
    <property type="molecule type" value="Genomic_DNA"/>
</dbReference>
<dbReference type="InterPro" id="IPR041108">
    <property type="entry name" value="PP_kinase_C_1"/>
</dbReference>
<dbReference type="Pfam" id="PF02503">
    <property type="entry name" value="PP_kinase"/>
    <property type="match status" value="1"/>
</dbReference>
<dbReference type="NCBIfam" id="TIGR03705">
    <property type="entry name" value="poly_P_kin"/>
    <property type="match status" value="1"/>
</dbReference>
<feature type="domain" description="Polyphosphate kinase middle" evidence="9">
    <location>
        <begin position="240"/>
        <end position="419"/>
    </location>
</feature>
<dbReference type="SUPFAM" id="SSF143724">
    <property type="entry name" value="PHP14-like"/>
    <property type="match status" value="1"/>
</dbReference>
<evidence type="ECO:0000256" key="6">
    <source>
        <dbReference type="HAMAP-Rule" id="MF_00347"/>
    </source>
</evidence>
<evidence type="ECO:0000259" key="12">
    <source>
        <dbReference type="Pfam" id="PF17941"/>
    </source>
</evidence>
<feature type="active site" description="Phosphohistidine intermediate" evidence="6">
    <location>
        <position position="550"/>
    </location>
</feature>
<dbReference type="Gene3D" id="3.30.870.10">
    <property type="entry name" value="Endonuclease Chain A"/>
    <property type="match status" value="2"/>
</dbReference>
<evidence type="ECO:0000313" key="13">
    <source>
        <dbReference type="EMBL" id="MDQ0447336.1"/>
    </source>
</evidence>
<dbReference type="Pfam" id="PF17941">
    <property type="entry name" value="PP_kinase_C_1"/>
    <property type="match status" value="1"/>
</dbReference>
<keyword evidence="3 6" id="KW-0547">Nucleotide-binding</keyword>
<dbReference type="InterPro" id="IPR025200">
    <property type="entry name" value="PPK_C_dom2"/>
</dbReference>
<proteinExistence type="inferred from homology"/>
<feature type="binding site" evidence="6">
    <location>
        <position position="583"/>
    </location>
    <ligand>
        <name>ATP</name>
        <dbReference type="ChEBI" id="CHEBI:30616"/>
    </ligand>
</feature>
<dbReference type="InterPro" id="IPR036830">
    <property type="entry name" value="PP_kinase_middle_dom_sf"/>
</dbReference>
<evidence type="ECO:0000256" key="3">
    <source>
        <dbReference type="ARBA" id="ARBA00022741"/>
    </source>
</evidence>
<dbReference type="NCBIfam" id="NF003917">
    <property type="entry name" value="PRK05443.1-1"/>
    <property type="match status" value="1"/>
</dbReference>
<keyword evidence="4 6" id="KW-0418">Kinase</keyword>
<feature type="compositionally biased region" description="Low complexity" evidence="8">
    <location>
        <begin position="50"/>
        <end position="85"/>
    </location>
</feature>
<dbReference type="Pfam" id="PF13089">
    <property type="entry name" value="PP_kinase_N"/>
    <property type="match status" value="1"/>
</dbReference>
<keyword evidence="6" id="KW-0460">Magnesium</keyword>
<gene>
    <name evidence="6" type="primary">ppk</name>
    <name evidence="13" type="ORF">QO012_001832</name>
</gene>
<feature type="compositionally biased region" description="Basic residues" evidence="8">
    <location>
        <begin position="810"/>
        <end position="827"/>
    </location>
</feature>
<evidence type="ECO:0000259" key="11">
    <source>
        <dbReference type="Pfam" id="PF13090"/>
    </source>
</evidence>
<evidence type="ECO:0000256" key="2">
    <source>
        <dbReference type="ARBA" id="ARBA00022679"/>
    </source>
</evidence>
<evidence type="ECO:0000259" key="10">
    <source>
        <dbReference type="Pfam" id="PF13089"/>
    </source>
</evidence>
<feature type="region of interest" description="Disordered" evidence="8">
    <location>
        <begin position="793"/>
        <end position="827"/>
    </location>
</feature>
<dbReference type="PANTHER" id="PTHR30218">
    <property type="entry name" value="POLYPHOSPHATE KINASE"/>
    <property type="match status" value="1"/>
</dbReference>
<evidence type="ECO:0000256" key="8">
    <source>
        <dbReference type="SAM" id="MobiDB-lite"/>
    </source>
</evidence>
<keyword evidence="6" id="KW-0479">Metal-binding</keyword>
<keyword evidence="2 6" id="KW-0808">Transferase</keyword>
<feature type="binding site" evidence="6">
    <location>
        <position position="164"/>
    </location>
    <ligand>
        <name>ATP</name>
        <dbReference type="ChEBI" id="CHEBI:30616"/>
    </ligand>
</feature>
<dbReference type="InterPro" id="IPR036832">
    <property type="entry name" value="PPK_N_dom_sf"/>
</dbReference>
<feature type="compositionally biased region" description="Low complexity" evidence="8">
    <location>
        <begin position="22"/>
        <end position="40"/>
    </location>
</feature>
<feature type="region of interest" description="Disordered" evidence="8">
    <location>
        <begin position="1"/>
        <end position="109"/>
    </location>
</feature>
<accession>A0ABU0HYF3</accession>
<dbReference type="Proteomes" id="UP001231124">
    <property type="component" value="Unassembled WGS sequence"/>
</dbReference>
<feature type="domain" description="Polyphosphate kinase C-terminal" evidence="12">
    <location>
        <begin position="446"/>
        <end position="611"/>
    </location>
</feature>
<keyword evidence="14" id="KW-1185">Reference proteome</keyword>
<dbReference type="SUPFAM" id="SSF140356">
    <property type="entry name" value="PPK N-terminal domain-like"/>
    <property type="match status" value="1"/>
</dbReference>
<dbReference type="Gene3D" id="1.20.58.310">
    <property type="entry name" value="Polyphosphate kinase N-terminal domain"/>
    <property type="match status" value="1"/>
</dbReference>
<dbReference type="NCBIfam" id="NF003921">
    <property type="entry name" value="PRK05443.2-2"/>
    <property type="match status" value="1"/>
</dbReference>
<comment type="similarity">
    <text evidence="6 7">Belongs to the polyphosphate kinase 1 (PPK1) family.</text>
</comment>
<protein>
    <recommendedName>
        <fullName evidence="6 7">Polyphosphate kinase</fullName>
        <ecNumber evidence="6 7">2.7.4.1</ecNumber>
    </recommendedName>
    <alternativeName>
        <fullName evidence="6">ATP-polyphosphate phosphotransferase</fullName>
    </alternativeName>
    <alternativeName>
        <fullName evidence="6">Polyphosphoric acid kinase</fullName>
    </alternativeName>
</protein>
<comment type="cofactor">
    <cofactor evidence="6">
        <name>Mg(2+)</name>
        <dbReference type="ChEBI" id="CHEBI:18420"/>
    </cofactor>
</comment>
<evidence type="ECO:0000259" key="9">
    <source>
        <dbReference type="Pfam" id="PF02503"/>
    </source>
</evidence>
<comment type="catalytic activity">
    <reaction evidence="6 7">
        <text>[phosphate](n) + ATP = [phosphate](n+1) + ADP</text>
        <dbReference type="Rhea" id="RHEA:19573"/>
        <dbReference type="Rhea" id="RHEA-COMP:9859"/>
        <dbReference type="Rhea" id="RHEA-COMP:14280"/>
        <dbReference type="ChEBI" id="CHEBI:16838"/>
        <dbReference type="ChEBI" id="CHEBI:30616"/>
        <dbReference type="ChEBI" id="CHEBI:456216"/>
        <dbReference type="EC" id="2.7.4.1"/>
    </reaction>
</comment>
<comment type="caution">
    <text evidence="13">The sequence shown here is derived from an EMBL/GenBank/DDBJ whole genome shotgun (WGS) entry which is preliminary data.</text>
</comment>
<dbReference type="Pfam" id="PF13090">
    <property type="entry name" value="PP_kinase_C"/>
    <property type="match status" value="1"/>
</dbReference>
<evidence type="ECO:0000313" key="14">
    <source>
        <dbReference type="Proteomes" id="UP001231124"/>
    </source>
</evidence>
<dbReference type="SUPFAM" id="SSF56024">
    <property type="entry name" value="Phospholipase D/nuclease"/>
    <property type="match status" value="2"/>
</dbReference>
<keyword evidence="1 6" id="KW-0597">Phosphoprotein</keyword>
<feature type="binding site" evidence="6">
    <location>
        <position position="679"/>
    </location>
    <ligand>
        <name>ATP</name>
        <dbReference type="ChEBI" id="CHEBI:30616"/>
    </ligand>
</feature>
<dbReference type="HAMAP" id="MF_00347">
    <property type="entry name" value="Polyphosphate_kinase"/>
    <property type="match status" value="1"/>
</dbReference>